<evidence type="ECO:0000256" key="4">
    <source>
        <dbReference type="ARBA" id="ARBA00022741"/>
    </source>
</evidence>
<reference evidence="8" key="2">
    <citation type="submission" date="2019-01" db="UniProtKB">
        <authorList>
            <consortium name="EnsemblPlants"/>
        </authorList>
    </citation>
    <scope>IDENTIFICATION</scope>
    <source>
        <strain evidence="8">cv. Heinz 1706</strain>
    </source>
</reference>
<dbReference type="Proteomes" id="UP000004994">
    <property type="component" value="Chromosome 10"/>
</dbReference>
<keyword evidence="5" id="KW-0418">Kinase</keyword>
<keyword evidence="3" id="KW-0808">Transferase</keyword>
<evidence type="ECO:0000313" key="8">
    <source>
        <dbReference type="EnsemblPlants" id="Solyc10g050080.2.1"/>
    </source>
</evidence>
<dbReference type="GO" id="GO:0009931">
    <property type="term" value="F:calcium-dependent protein serine/threonine kinase activity"/>
    <property type="evidence" value="ECO:0000318"/>
    <property type="project" value="GO_Central"/>
</dbReference>
<dbReference type="PANTHER" id="PTHR24349">
    <property type="entry name" value="SERINE/THREONINE-PROTEIN KINASE"/>
    <property type="match status" value="1"/>
</dbReference>
<dbReference type="Pfam" id="PF00069">
    <property type="entry name" value="Pkinase"/>
    <property type="match status" value="1"/>
</dbReference>
<evidence type="ECO:0000256" key="3">
    <source>
        <dbReference type="ARBA" id="ARBA00022679"/>
    </source>
</evidence>
<keyword evidence="4" id="KW-0547">Nucleotide-binding</keyword>
<dbReference type="GO" id="GO:0005737">
    <property type="term" value="C:cytoplasm"/>
    <property type="evidence" value="ECO:0000318"/>
    <property type="project" value="GO_Central"/>
</dbReference>
<dbReference type="GO" id="GO:0035556">
    <property type="term" value="P:intracellular signal transduction"/>
    <property type="evidence" value="ECO:0000318"/>
    <property type="project" value="GO_Central"/>
</dbReference>
<dbReference type="Gene3D" id="3.30.200.20">
    <property type="entry name" value="Phosphorylase Kinase, domain 1"/>
    <property type="match status" value="1"/>
</dbReference>
<evidence type="ECO:0000256" key="2">
    <source>
        <dbReference type="ARBA" id="ARBA00022527"/>
    </source>
</evidence>
<dbReference type="GO" id="GO:0004683">
    <property type="term" value="F:calcium/calmodulin-dependent protein kinase activity"/>
    <property type="evidence" value="ECO:0000318"/>
    <property type="project" value="GO_Central"/>
</dbReference>
<feature type="domain" description="Protein kinase" evidence="7">
    <location>
        <begin position="1"/>
        <end position="182"/>
    </location>
</feature>
<keyword evidence="9" id="KW-1185">Reference proteome</keyword>
<dbReference type="InterPro" id="IPR050205">
    <property type="entry name" value="CDPK_Ser/Thr_kinases"/>
</dbReference>
<dbReference type="EnsemblPlants" id="Solyc10g050080.2.1">
    <property type="protein sequence ID" value="Solyc10g050080.2.1"/>
    <property type="gene ID" value="Solyc10g050080.2"/>
</dbReference>
<dbReference type="InterPro" id="IPR000719">
    <property type="entry name" value="Prot_kinase_dom"/>
</dbReference>
<evidence type="ECO:0000256" key="1">
    <source>
        <dbReference type="ARBA" id="ARBA00005354"/>
    </source>
</evidence>
<dbReference type="SUPFAM" id="SSF56112">
    <property type="entry name" value="Protein kinase-like (PK-like)"/>
    <property type="match status" value="1"/>
</dbReference>
<dbReference type="GO" id="GO:0005634">
    <property type="term" value="C:nucleus"/>
    <property type="evidence" value="ECO:0000318"/>
    <property type="project" value="GO_Central"/>
</dbReference>
<evidence type="ECO:0000256" key="5">
    <source>
        <dbReference type="ARBA" id="ARBA00022777"/>
    </source>
</evidence>
<sequence length="182" mass="21097">MKRLRNLLQMTTTIAIEDVRREVKILRALTGHRNLVQFYDAYEDEENVYIVMELCKGGELLDWILARGGKYSEDDAKAVMVQLLSVVSYCHLQQVVHRDLKGQLNQMKMLTDVCVSDRPLKKLVMICMFCYGFQNFLFVSKDENSPLKDIDFILSDYVKPYERLNDIVGSELCVTVYAYSDS</sequence>
<dbReference type="Gene3D" id="1.10.510.10">
    <property type="entry name" value="Transferase(Phosphotransferase) domain 1"/>
    <property type="match status" value="1"/>
</dbReference>
<dbReference type="AlphaFoldDB" id="A0A3Q7IGU4"/>
<dbReference type="PROSITE" id="PS50011">
    <property type="entry name" value="PROTEIN_KINASE_DOM"/>
    <property type="match status" value="1"/>
</dbReference>
<dbReference type="Gramene" id="Solyc10g050080.2.1">
    <property type="protein sequence ID" value="Solyc10g050080.2.1"/>
    <property type="gene ID" value="Solyc10g050080.2"/>
</dbReference>
<accession>A0A3Q7IGU4</accession>
<name>A0A3Q7IGU4_SOLLC</name>
<evidence type="ECO:0000313" key="9">
    <source>
        <dbReference type="Proteomes" id="UP000004994"/>
    </source>
</evidence>
<proteinExistence type="inferred from homology"/>
<dbReference type="SMART" id="SM00220">
    <property type="entry name" value="S_TKc"/>
    <property type="match status" value="1"/>
</dbReference>
<dbReference type="GO" id="GO:0005516">
    <property type="term" value="F:calmodulin binding"/>
    <property type="evidence" value="ECO:0000318"/>
    <property type="project" value="GO_Central"/>
</dbReference>
<dbReference type="InterPro" id="IPR011009">
    <property type="entry name" value="Kinase-like_dom_sf"/>
</dbReference>
<reference evidence="8" key="1">
    <citation type="journal article" date="2012" name="Nature">
        <title>The tomato genome sequence provides insights into fleshy fruit evolution.</title>
        <authorList>
            <consortium name="Tomato Genome Consortium"/>
        </authorList>
    </citation>
    <scope>NUCLEOTIDE SEQUENCE [LARGE SCALE GENOMIC DNA]</scope>
    <source>
        <strain evidence="8">cv. Heinz 1706</strain>
    </source>
</reference>
<keyword evidence="2" id="KW-0723">Serine/threonine-protein kinase</keyword>
<keyword evidence="6" id="KW-0067">ATP-binding</keyword>
<organism evidence="8">
    <name type="scientific">Solanum lycopersicum</name>
    <name type="common">Tomato</name>
    <name type="synonym">Lycopersicon esculentum</name>
    <dbReference type="NCBI Taxonomy" id="4081"/>
    <lineage>
        <taxon>Eukaryota</taxon>
        <taxon>Viridiplantae</taxon>
        <taxon>Streptophyta</taxon>
        <taxon>Embryophyta</taxon>
        <taxon>Tracheophyta</taxon>
        <taxon>Spermatophyta</taxon>
        <taxon>Magnoliopsida</taxon>
        <taxon>eudicotyledons</taxon>
        <taxon>Gunneridae</taxon>
        <taxon>Pentapetalae</taxon>
        <taxon>asterids</taxon>
        <taxon>lamiids</taxon>
        <taxon>Solanales</taxon>
        <taxon>Solanaceae</taxon>
        <taxon>Solanoideae</taxon>
        <taxon>Solaneae</taxon>
        <taxon>Solanum</taxon>
        <taxon>Solanum subgen. Lycopersicon</taxon>
    </lineage>
</organism>
<dbReference type="InParanoid" id="A0A3Q7IGU4"/>
<protein>
    <recommendedName>
        <fullName evidence="7">Protein kinase domain-containing protein</fullName>
    </recommendedName>
</protein>
<dbReference type="GO" id="GO:0005524">
    <property type="term" value="F:ATP binding"/>
    <property type="evidence" value="ECO:0007669"/>
    <property type="project" value="UniProtKB-KW"/>
</dbReference>
<dbReference type="FunFam" id="3.30.200.20:FF:001207">
    <property type="entry name" value="CDPK-related kinase 1"/>
    <property type="match status" value="1"/>
</dbReference>
<evidence type="ECO:0000259" key="7">
    <source>
        <dbReference type="PROSITE" id="PS50011"/>
    </source>
</evidence>
<evidence type="ECO:0000256" key="6">
    <source>
        <dbReference type="ARBA" id="ARBA00022840"/>
    </source>
</evidence>
<comment type="similarity">
    <text evidence="1">Belongs to the protein kinase superfamily. CAMK Ser/Thr protein kinase family. CaMK subfamily.</text>
</comment>